<dbReference type="InterPro" id="IPR036505">
    <property type="entry name" value="Amidase/PGRP_sf"/>
</dbReference>
<dbReference type="InterPro" id="IPR002502">
    <property type="entry name" value="Amidase_domain"/>
</dbReference>
<evidence type="ECO:0000259" key="3">
    <source>
        <dbReference type="SMART" id="SM00644"/>
    </source>
</evidence>
<evidence type="ECO:0000256" key="2">
    <source>
        <dbReference type="ARBA" id="ARBA00022638"/>
    </source>
</evidence>
<dbReference type="Pfam" id="PF01510">
    <property type="entry name" value="Amidase_2"/>
    <property type="match status" value="1"/>
</dbReference>
<dbReference type="SMART" id="SM00644">
    <property type="entry name" value="Ami_2"/>
    <property type="match status" value="1"/>
</dbReference>
<keyword evidence="2" id="KW-0081">Bacteriolytic enzyme</keyword>
<evidence type="ECO:0000256" key="1">
    <source>
        <dbReference type="ARBA" id="ARBA00022529"/>
    </source>
</evidence>
<dbReference type="SUPFAM" id="SSF55846">
    <property type="entry name" value="N-acetylmuramoyl-L-alanine amidase-like"/>
    <property type="match status" value="1"/>
</dbReference>
<dbReference type="GO" id="GO:0008745">
    <property type="term" value="F:N-acetylmuramoyl-L-alanine amidase activity"/>
    <property type="evidence" value="ECO:0007669"/>
    <property type="project" value="InterPro"/>
</dbReference>
<dbReference type="EMBL" id="BK015047">
    <property type="protein sequence ID" value="DAD88748.1"/>
    <property type="molecule type" value="Genomic_DNA"/>
</dbReference>
<evidence type="ECO:0000313" key="4">
    <source>
        <dbReference type="EMBL" id="DAD88748.1"/>
    </source>
</evidence>
<accession>A0A8S5N2U6</accession>
<reference evidence="4" key="1">
    <citation type="journal article" date="2021" name="Proc. Natl. Acad. Sci. U.S.A.">
        <title>A Catalog of Tens of Thousands of Viruses from Human Metagenomes Reveals Hidden Associations with Chronic Diseases.</title>
        <authorList>
            <person name="Tisza M.J."/>
            <person name="Buck C.B."/>
        </authorList>
    </citation>
    <scope>NUCLEOTIDE SEQUENCE</scope>
    <source>
        <strain evidence="4">CtZSu31</strain>
    </source>
</reference>
<keyword evidence="1" id="KW-0929">Antimicrobial</keyword>
<sequence length="235" mass="26686">MAFTNSPLVSYTQISPYSSGRKGRNIDTITIHCSASQAAVETLGRLFQTKAASTNYGIGPDGRVGMYVEERNRSWATSDGENDRRAVTIEVACENKHPYRVNDAAYKTLLDLVTDICRRNGIKKLIWSTSKADRVNHKNGCNMTVHRDYENKACPGQWLYERHGQIAAEVNKRLTEDEEMVRWNKIEDVPEGFYRDTVKQLMQDGIIKGKGNGVIDLTEDMLRVMIFCQRIMEGK</sequence>
<dbReference type="GO" id="GO:0009253">
    <property type="term" value="P:peptidoglycan catabolic process"/>
    <property type="evidence" value="ECO:0007669"/>
    <property type="project" value="InterPro"/>
</dbReference>
<organism evidence="4">
    <name type="scientific">Myoviridae sp. ctZSu31</name>
    <dbReference type="NCBI Taxonomy" id="2826665"/>
    <lineage>
        <taxon>Viruses</taxon>
        <taxon>Duplodnaviria</taxon>
        <taxon>Heunggongvirae</taxon>
        <taxon>Uroviricota</taxon>
        <taxon>Caudoviricetes</taxon>
    </lineage>
</organism>
<dbReference type="GO" id="GO:0001897">
    <property type="term" value="P:symbiont-mediated cytolysis of host cell"/>
    <property type="evidence" value="ECO:0007669"/>
    <property type="project" value="UniProtKB-ARBA"/>
</dbReference>
<dbReference type="Gene3D" id="3.40.80.10">
    <property type="entry name" value="Peptidoglycan recognition protein-like"/>
    <property type="match status" value="1"/>
</dbReference>
<name>A0A8S5N2U6_9CAUD</name>
<protein>
    <submittedName>
        <fullName evidence="4">N-acetylmuramoyl-L-alanine amidase</fullName>
    </submittedName>
</protein>
<proteinExistence type="predicted"/>
<dbReference type="GO" id="GO:0042742">
    <property type="term" value="P:defense response to bacterium"/>
    <property type="evidence" value="ECO:0007669"/>
    <property type="project" value="UniProtKB-KW"/>
</dbReference>
<feature type="domain" description="N-acetylmuramoyl-L-alanine amidase" evidence="3">
    <location>
        <begin position="14"/>
        <end position="156"/>
    </location>
</feature>